<evidence type="ECO:0000313" key="1">
    <source>
        <dbReference type="EMBL" id="MFF3667310.1"/>
    </source>
</evidence>
<proteinExistence type="predicted"/>
<name>A0ABW6SQQ6_9ACTN</name>
<comment type="caution">
    <text evidence="1">The sequence shown here is derived from an EMBL/GenBank/DDBJ whole genome shotgun (WGS) entry which is preliminary data.</text>
</comment>
<keyword evidence="2" id="KW-1185">Reference proteome</keyword>
<dbReference type="EMBL" id="JBIASD010000010">
    <property type="protein sequence ID" value="MFF3667310.1"/>
    <property type="molecule type" value="Genomic_DNA"/>
</dbReference>
<reference evidence="1 2" key="1">
    <citation type="submission" date="2024-10" db="EMBL/GenBank/DDBJ databases">
        <title>The Natural Products Discovery Center: Release of the First 8490 Sequenced Strains for Exploring Actinobacteria Biosynthetic Diversity.</title>
        <authorList>
            <person name="Kalkreuter E."/>
            <person name="Kautsar S.A."/>
            <person name="Yang D."/>
            <person name="Bader C.D."/>
            <person name="Teijaro C.N."/>
            <person name="Fluegel L."/>
            <person name="Davis C.M."/>
            <person name="Simpson J.R."/>
            <person name="Lauterbach L."/>
            <person name="Steele A.D."/>
            <person name="Gui C."/>
            <person name="Meng S."/>
            <person name="Li G."/>
            <person name="Viehrig K."/>
            <person name="Ye F."/>
            <person name="Su P."/>
            <person name="Kiefer A.F."/>
            <person name="Nichols A."/>
            <person name="Cepeda A.J."/>
            <person name="Yan W."/>
            <person name="Fan B."/>
            <person name="Jiang Y."/>
            <person name="Adhikari A."/>
            <person name="Zheng C.-J."/>
            <person name="Schuster L."/>
            <person name="Cowan T.M."/>
            <person name="Smanski M.J."/>
            <person name="Chevrette M.G."/>
            <person name="De Carvalho L.P.S."/>
            <person name="Shen B."/>
        </authorList>
    </citation>
    <scope>NUCLEOTIDE SEQUENCE [LARGE SCALE GENOMIC DNA]</scope>
    <source>
        <strain evidence="1 2">NPDC002173</strain>
    </source>
</reference>
<organism evidence="1 2">
    <name type="scientific">Microtetraspora malaysiensis</name>
    <dbReference type="NCBI Taxonomy" id="161358"/>
    <lineage>
        <taxon>Bacteria</taxon>
        <taxon>Bacillati</taxon>
        <taxon>Actinomycetota</taxon>
        <taxon>Actinomycetes</taxon>
        <taxon>Streptosporangiales</taxon>
        <taxon>Streptosporangiaceae</taxon>
        <taxon>Microtetraspora</taxon>
    </lineage>
</organism>
<dbReference type="Proteomes" id="UP001602013">
    <property type="component" value="Unassembled WGS sequence"/>
</dbReference>
<protein>
    <submittedName>
        <fullName evidence="1">Uncharacterized protein</fullName>
    </submittedName>
</protein>
<dbReference type="RefSeq" id="WP_387412243.1">
    <property type="nucleotide sequence ID" value="NZ_JBIASD010000010.1"/>
</dbReference>
<sequence>MSLGLRTKAEASIHVPITDYGGGIRTAILTAPDQTLIGLIENPYFPGPVPT</sequence>
<evidence type="ECO:0000313" key="2">
    <source>
        <dbReference type="Proteomes" id="UP001602013"/>
    </source>
</evidence>
<gene>
    <name evidence="1" type="ORF">ACFYXI_17075</name>
</gene>
<accession>A0ABW6SQQ6</accession>